<dbReference type="AlphaFoldDB" id="A0AAV5FEU2"/>
<comment type="caution">
    <text evidence="2">The sequence shown here is derived from an EMBL/GenBank/DDBJ whole genome shotgun (WGS) entry which is preliminary data.</text>
</comment>
<dbReference type="PANTHER" id="PTHR21450">
    <property type="entry name" value="PROTEIN ALTERED PHOSPHATE STARVATION RESPONSE 1"/>
    <property type="match status" value="1"/>
</dbReference>
<reference evidence="2" key="1">
    <citation type="journal article" date="2018" name="DNA Res.">
        <title>Multiple hybrid de novo genome assembly of finger millet, an orphan allotetraploid crop.</title>
        <authorList>
            <person name="Hatakeyama M."/>
            <person name="Aluri S."/>
            <person name="Balachadran M.T."/>
            <person name="Sivarajan S.R."/>
            <person name="Patrignani A."/>
            <person name="Gruter S."/>
            <person name="Poveda L."/>
            <person name="Shimizu-Inatsugi R."/>
            <person name="Baeten J."/>
            <person name="Francoijs K.J."/>
            <person name="Nataraja K.N."/>
            <person name="Reddy Y.A.N."/>
            <person name="Phadnis S."/>
            <person name="Ravikumar R.L."/>
            <person name="Schlapbach R."/>
            <person name="Sreeman S.M."/>
            <person name="Shimizu K.K."/>
        </authorList>
    </citation>
    <scope>NUCLEOTIDE SEQUENCE</scope>
</reference>
<keyword evidence="3" id="KW-1185">Reference proteome</keyword>
<feature type="domain" description="DUF632" evidence="1">
    <location>
        <begin position="204"/>
        <end position="281"/>
    </location>
</feature>
<dbReference type="InterPro" id="IPR006867">
    <property type="entry name" value="DUF632"/>
</dbReference>
<accession>A0AAV5FEU2</accession>
<organism evidence="2 3">
    <name type="scientific">Eleusine coracana subsp. coracana</name>
    <dbReference type="NCBI Taxonomy" id="191504"/>
    <lineage>
        <taxon>Eukaryota</taxon>
        <taxon>Viridiplantae</taxon>
        <taxon>Streptophyta</taxon>
        <taxon>Embryophyta</taxon>
        <taxon>Tracheophyta</taxon>
        <taxon>Spermatophyta</taxon>
        <taxon>Magnoliopsida</taxon>
        <taxon>Liliopsida</taxon>
        <taxon>Poales</taxon>
        <taxon>Poaceae</taxon>
        <taxon>PACMAD clade</taxon>
        <taxon>Chloridoideae</taxon>
        <taxon>Cynodonteae</taxon>
        <taxon>Eleusininae</taxon>
        <taxon>Eleusine</taxon>
    </lineage>
</organism>
<reference evidence="2" key="2">
    <citation type="submission" date="2021-12" db="EMBL/GenBank/DDBJ databases">
        <title>Resequencing data analysis of finger millet.</title>
        <authorList>
            <person name="Hatakeyama M."/>
            <person name="Aluri S."/>
            <person name="Balachadran M.T."/>
            <person name="Sivarajan S.R."/>
            <person name="Poveda L."/>
            <person name="Shimizu-Inatsugi R."/>
            <person name="Schlapbach R."/>
            <person name="Sreeman S.M."/>
            <person name="Shimizu K.K."/>
        </authorList>
    </citation>
    <scope>NUCLEOTIDE SEQUENCE</scope>
</reference>
<sequence>MAVIEVRYCSGPFYGLQLAPPVVTSVEEMSAPAIVTTRSSFPAAKDASKISENADYIVRLQEEGIPELEDEGGNRVANWKNGNLAESEDDFNKPYKETLVHLMDQRHQIFCEHCLPAAGTMSGSLNASSAIYRRYVENEKCKKLRHQESIGDNQIAIGFTRASVKDLHSRVLVSVQKIDFISKKIEDLRDKDLQPELDELIECWKASHRAYLHSLKLWLHKCMKPLKRRKVFRKRNAVVEVSPAGCVVAPIFTTCEAWTKLLDDLSVADLKEAMEGLIADTSRTIPHQGETSDDGMGRVILTGYAHVGRQSTLLRFLGKLEAFSEISLQKYIDLQKEISAAKEMAWRNKFRLLNTGQY</sequence>
<dbReference type="EMBL" id="BQKI01000084">
    <property type="protein sequence ID" value="GJN33477.1"/>
    <property type="molecule type" value="Genomic_DNA"/>
</dbReference>
<evidence type="ECO:0000313" key="3">
    <source>
        <dbReference type="Proteomes" id="UP001054889"/>
    </source>
</evidence>
<protein>
    <recommendedName>
        <fullName evidence="1">DUF632 domain-containing protein</fullName>
    </recommendedName>
</protein>
<gene>
    <name evidence="2" type="primary">gb22082</name>
    <name evidence="2" type="ORF">PR202_gb22082</name>
</gene>
<dbReference type="Pfam" id="PF04782">
    <property type="entry name" value="DUF632"/>
    <property type="match status" value="2"/>
</dbReference>
<proteinExistence type="predicted"/>
<dbReference type="PANTHER" id="PTHR21450:SF30">
    <property type="entry name" value="OS07G0686500 PROTEIN"/>
    <property type="match status" value="1"/>
</dbReference>
<evidence type="ECO:0000259" key="1">
    <source>
        <dbReference type="Pfam" id="PF04782"/>
    </source>
</evidence>
<dbReference type="Proteomes" id="UP001054889">
    <property type="component" value="Unassembled WGS sequence"/>
</dbReference>
<feature type="domain" description="DUF632" evidence="1">
    <location>
        <begin position="138"/>
        <end position="203"/>
    </location>
</feature>
<name>A0AAV5FEU2_ELECO</name>
<evidence type="ECO:0000313" key="2">
    <source>
        <dbReference type="EMBL" id="GJN33477.1"/>
    </source>
</evidence>